<accession>A0ABV4X378</accession>
<dbReference type="EMBL" id="JBHFNQ010000077">
    <property type="protein sequence ID" value="MFB2877237.1"/>
    <property type="molecule type" value="Genomic_DNA"/>
</dbReference>
<evidence type="ECO:0000313" key="1">
    <source>
        <dbReference type="EMBL" id="MFB2877237.1"/>
    </source>
</evidence>
<comment type="caution">
    <text evidence="1">The sequence shown here is derived from an EMBL/GenBank/DDBJ whole genome shotgun (WGS) entry which is preliminary data.</text>
</comment>
<organism evidence="1 2">
    <name type="scientific">Floridaenema aerugineum BLCC-F46</name>
    <dbReference type="NCBI Taxonomy" id="3153654"/>
    <lineage>
        <taxon>Bacteria</taxon>
        <taxon>Bacillati</taxon>
        <taxon>Cyanobacteriota</taxon>
        <taxon>Cyanophyceae</taxon>
        <taxon>Oscillatoriophycideae</taxon>
        <taxon>Aerosakkonematales</taxon>
        <taxon>Aerosakkonemataceae</taxon>
        <taxon>Floridanema</taxon>
        <taxon>Floridanema aerugineum</taxon>
    </lineage>
</organism>
<protein>
    <submittedName>
        <fullName evidence="1">Uncharacterized protein</fullName>
    </submittedName>
</protein>
<proteinExistence type="predicted"/>
<keyword evidence="2" id="KW-1185">Reference proteome</keyword>
<dbReference type="Proteomes" id="UP001576774">
    <property type="component" value="Unassembled WGS sequence"/>
</dbReference>
<sequence length="296" mass="32109">MIAKKYWLLLSVSIALSTTPFLITERTQQGLKSAATAQTPPTTANLPKQPFLPTPGWLGLATIAGGGRQQYPWSPAHPNGQAVIVSDTEAWAKVKAGTPLVAVAPNFKQKVTFLRSSEERYGCDGVPTGMAAFSAPRRPPEGPVWLLPERDAQTATTIPVQKLPLAQVPENLLPRPLPKNSEVRAWKAGSIIILQRKESAHKVKMTVANNSQIIFTQTQEKYFFNNGEPRPPLNLATAKGEPGISEPVGVVQLKPNVTPTIVLWVPGYEGNGFTILASDGKKVKEYEGASLYFCGY</sequence>
<name>A0ABV4X378_9CYAN</name>
<reference evidence="1 2" key="1">
    <citation type="submission" date="2024-09" db="EMBL/GenBank/DDBJ databases">
        <title>Floridaenema gen nov. (Aerosakkonemataceae, Aerosakkonematales ord. nov., Cyanobacteria) from benthic tropical and subtropical fresh waters, with the description of four new species.</title>
        <authorList>
            <person name="Moretto J.A."/>
            <person name="Berthold D.E."/>
            <person name="Lefler F.W."/>
            <person name="Huang I.-S."/>
            <person name="Laughinghouse H. IV."/>
        </authorList>
    </citation>
    <scope>NUCLEOTIDE SEQUENCE [LARGE SCALE GENOMIC DNA]</scope>
    <source>
        <strain evidence="1 2">BLCC-F46</strain>
    </source>
</reference>
<dbReference type="RefSeq" id="WP_413270342.1">
    <property type="nucleotide sequence ID" value="NZ_JBHFNQ010000077.1"/>
</dbReference>
<evidence type="ECO:0000313" key="2">
    <source>
        <dbReference type="Proteomes" id="UP001576774"/>
    </source>
</evidence>
<gene>
    <name evidence="1" type="ORF">ACE1CC_10155</name>
</gene>